<protein>
    <recommendedName>
        <fullName evidence="2">S1 motif domain-containing protein</fullName>
    </recommendedName>
</protein>
<keyword evidence="4" id="KW-1185">Reference proteome</keyword>
<dbReference type="EMBL" id="BAABJR010000009">
    <property type="protein sequence ID" value="GAA5210540.1"/>
    <property type="molecule type" value="Genomic_DNA"/>
</dbReference>
<dbReference type="Proteomes" id="UP001499878">
    <property type="component" value="Unassembled WGS sequence"/>
</dbReference>
<comment type="caution">
    <text evidence="3">The sequence shown here is derived from an EMBL/GenBank/DDBJ whole genome shotgun (WGS) entry which is preliminary data.</text>
</comment>
<evidence type="ECO:0000313" key="4">
    <source>
        <dbReference type="Proteomes" id="UP001499878"/>
    </source>
</evidence>
<proteinExistence type="predicted"/>
<sequence length="224" mass="24668">MTRRTRFPGPREGLWLWYEIGEDGHALRQAAFDRSLPVPPAGDPPYRTDCRTGGIADGGASVAASRDDLRSTLEQFGPDGLRFYETVYGVLTDGPVEVPPGAEDVTGAEYERAWETARRHRRCTRHRTGPLPEGSLVTGTVAALPWGPGLTGLVVDIDRPGRAFVDIGQLPPRGEDWPPVGTVTEFEVVRIHFDVRPERPDLEIRLRPTAVPPPGGPWPRRGPR</sequence>
<evidence type="ECO:0000313" key="3">
    <source>
        <dbReference type="EMBL" id="GAA5210540.1"/>
    </source>
</evidence>
<organism evidence="3 4">
    <name type="scientific">Streptomyces thinghirensis</name>
    <dbReference type="NCBI Taxonomy" id="551547"/>
    <lineage>
        <taxon>Bacteria</taxon>
        <taxon>Bacillati</taxon>
        <taxon>Actinomycetota</taxon>
        <taxon>Actinomycetes</taxon>
        <taxon>Kitasatosporales</taxon>
        <taxon>Streptomycetaceae</taxon>
        <taxon>Streptomyces</taxon>
    </lineage>
</organism>
<dbReference type="InterPro" id="IPR003029">
    <property type="entry name" value="S1_domain"/>
</dbReference>
<dbReference type="PROSITE" id="PS50126">
    <property type="entry name" value="S1"/>
    <property type="match status" value="1"/>
</dbReference>
<gene>
    <name evidence="3" type="ORF">GCM10023323_38570</name>
</gene>
<reference evidence="4" key="1">
    <citation type="journal article" date="2019" name="Int. J. Syst. Evol. Microbiol.">
        <title>The Global Catalogue of Microorganisms (GCM) 10K type strain sequencing project: providing services to taxonomists for standard genome sequencing and annotation.</title>
        <authorList>
            <consortium name="The Broad Institute Genomics Platform"/>
            <consortium name="The Broad Institute Genome Sequencing Center for Infectious Disease"/>
            <person name="Wu L."/>
            <person name="Ma J."/>
        </authorList>
    </citation>
    <scope>NUCLEOTIDE SEQUENCE [LARGE SCALE GENOMIC DNA]</scope>
    <source>
        <strain evidence="4">JCM 18306</strain>
    </source>
</reference>
<dbReference type="RefSeq" id="WP_345631987.1">
    <property type="nucleotide sequence ID" value="NZ_BAABJR010000009.1"/>
</dbReference>
<accession>A0ABP9T4Q2</accession>
<feature type="domain" description="S1 motif" evidence="2">
    <location>
        <begin position="134"/>
        <end position="207"/>
    </location>
</feature>
<evidence type="ECO:0000256" key="1">
    <source>
        <dbReference type="SAM" id="MobiDB-lite"/>
    </source>
</evidence>
<name>A0ABP9T4Q2_9ACTN</name>
<feature type="region of interest" description="Disordered" evidence="1">
    <location>
        <begin position="204"/>
        <end position="224"/>
    </location>
</feature>
<evidence type="ECO:0000259" key="2">
    <source>
        <dbReference type="PROSITE" id="PS50126"/>
    </source>
</evidence>